<name>A0A930PJ41_9MICC</name>
<comment type="caution">
    <text evidence="1">The sequence shown here is derived from an EMBL/GenBank/DDBJ whole genome shotgun (WGS) entry which is preliminary data.</text>
</comment>
<protein>
    <recommendedName>
        <fullName evidence="3">PD-(D/E)XK endonuclease-like domain-containing protein</fullName>
    </recommendedName>
</protein>
<proteinExistence type="predicted"/>
<dbReference type="Proteomes" id="UP000769484">
    <property type="component" value="Unassembled WGS sequence"/>
</dbReference>
<dbReference type="InterPro" id="IPR011604">
    <property type="entry name" value="PDDEXK-like_dom_sf"/>
</dbReference>
<dbReference type="AlphaFoldDB" id="A0A930PJ41"/>
<dbReference type="EMBL" id="JABZXJ010000021">
    <property type="protein sequence ID" value="MBF1649668.1"/>
    <property type="molecule type" value="Genomic_DNA"/>
</dbReference>
<organism evidence="1 2">
    <name type="scientific">Rothia dentocariosa</name>
    <dbReference type="NCBI Taxonomy" id="2047"/>
    <lineage>
        <taxon>Bacteria</taxon>
        <taxon>Bacillati</taxon>
        <taxon>Actinomycetota</taxon>
        <taxon>Actinomycetes</taxon>
        <taxon>Micrococcales</taxon>
        <taxon>Micrococcaceae</taxon>
        <taxon>Rothia</taxon>
    </lineage>
</organism>
<evidence type="ECO:0000313" key="2">
    <source>
        <dbReference type="Proteomes" id="UP000769484"/>
    </source>
</evidence>
<accession>A0A930PJ41</accession>
<sequence>MVKFNIGNFLAKIENRQKILPHLEAAIVSNKWPESYQVEIDSSPYYGLTKPDGTKGVGGSGDGYFHPSTHPLMGHRRLWLEFHPEFCKKKLPQRRTLSGEMTLAMGTAIHAIVQEQMVMAGILKRENIEFEYVNEEHMCRGRIDAIATIPGEGDIPVEFKTQNSFSFKKQDHIKESWDIQLSMGMDNSGHDHGVLMVLESGWPYNMKEFQVPRNDAKLSEVYEKFDSVRDDLALDIMPKPCCEPGSGIMQECPFRYVCWGEDSK</sequence>
<evidence type="ECO:0008006" key="3">
    <source>
        <dbReference type="Google" id="ProtNLM"/>
    </source>
</evidence>
<dbReference type="Gene3D" id="3.90.320.10">
    <property type="match status" value="1"/>
</dbReference>
<gene>
    <name evidence="1" type="ORF">HXO56_06200</name>
</gene>
<evidence type="ECO:0000313" key="1">
    <source>
        <dbReference type="EMBL" id="MBF1649668.1"/>
    </source>
</evidence>
<reference evidence="1" key="1">
    <citation type="submission" date="2020-04" db="EMBL/GenBank/DDBJ databases">
        <title>Deep metagenomics examines the oral microbiome during advanced dental caries in children, revealing novel taxa and co-occurrences with host molecules.</title>
        <authorList>
            <person name="Baker J.L."/>
            <person name="Morton J.T."/>
            <person name="Dinis M."/>
            <person name="Alvarez R."/>
            <person name="Tran N.C."/>
            <person name="Knight R."/>
            <person name="Edlund A."/>
        </authorList>
    </citation>
    <scope>NUCLEOTIDE SEQUENCE</scope>
    <source>
        <strain evidence="1">JCVI_47_bin.4</strain>
    </source>
</reference>